<feature type="compositionally biased region" description="Acidic residues" evidence="1">
    <location>
        <begin position="335"/>
        <end position="353"/>
    </location>
</feature>
<sequence>MKKRNTCGRSTGNFTLPVHGEPLNGNGGRPPDFVTQLLAFPVLERPASPIEDTRNPKKQCNEVLSAGVAHGGETVAMEAKIDMPEPGLGVQQQDAARLPSLLMRMWSMESCNTIAQRQMGDAAPQSNGSPKPEGPSVDQPYGLWMMVDNGRRKLRNGVRNVPTGEPEKVVQGFSHFAVLEDRNVENGLDGDVDVRPVLERPRPARPGFKRRKNPDKKKKSGVPRKDVEVVPSLEEHNPKLVVCSLDHARGNHKVVAIMESPLYGKGSYRVRISKPHVVVTRNFKENSRRGTKSSKLALQVSNELDMLERSMVEGASTSGGMASHATQTTHHPVEVSDDEDVMDESDGVVDGSEEDPKATQ</sequence>
<keyword evidence="3" id="KW-1185">Reference proteome</keyword>
<name>A0ABR2FDJ0_9ROSI</name>
<gene>
    <name evidence="2" type="ORF">V6N12_069200</name>
</gene>
<reference evidence="2 3" key="1">
    <citation type="journal article" date="2024" name="G3 (Bethesda)">
        <title>Genome assembly of Hibiscus sabdariffa L. provides insights into metabolisms of medicinal natural products.</title>
        <authorList>
            <person name="Kim T."/>
        </authorList>
    </citation>
    <scope>NUCLEOTIDE SEQUENCE [LARGE SCALE GENOMIC DNA]</scope>
    <source>
        <strain evidence="2">TK-2024</strain>
        <tissue evidence="2">Old leaves</tissue>
    </source>
</reference>
<proteinExistence type="predicted"/>
<feature type="region of interest" description="Disordered" evidence="1">
    <location>
        <begin position="314"/>
        <end position="360"/>
    </location>
</feature>
<feature type="region of interest" description="Disordered" evidence="1">
    <location>
        <begin position="118"/>
        <end position="140"/>
    </location>
</feature>
<evidence type="ECO:0000256" key="1">
    <source>
        <dbReference type="SAM" id="MobiDB-lite"/>
    </source>
</evidence>
<evidence type="ECO:0000313" key="2">
    <source>
        <dbReference type="EMBL" id="KAK8578856.1"/>
    </source>
</evidence>
<feature type="region of interest" description="Disordered" evidence="1">
    <location>
        <begin position="188"/>
        <end position="226"/>
    </location>
</feature>
<accession>A0ABR2FDJ0</accession>
<feature type="compositionally biased region" description="Polar residues" evidence="1">
    <location>
        <begin position="315"/>
        <end position="330"/>
    </location>
</feature>
<feature type="compositionally biased region" description="Basic and acidic residues" evidence="1">
    <location>
        <begin position="192"/>
        <end position="202"/>
    </location>
</feature>
<feature type="region of interest" description="Disordered" evidence="1">
    <location>
        <begin position="1"/>
        <end position="30"/>
    </location>
</feature>
<organism evidence="2 3">
    <name type="scientific">Hibiscus sabdariffa</name>
    <name type="common">roselle</name>
    <dbReference type="NCBI Taxonomy" id="183260"/>
    <lineage>
        <taxon>Eukaryota</taxon>
        <taxon>Viridiplantae</taxon>
        <taxon>Streptophyta</taxon>
        <taxon>Embryophyta</taxon>
        <taxon>Tracheophyta</taxon>
        <taxon>Spermatophyta</taxon>
        <taxon>Magnoliopsida</taxon>
        <taxon>eudicotyledons</taxon>
        <taxon>Gunneridae</taxon>
        <taxon>Pentapetalae</taxon>
        <taxon>rosids</taxon>
        <taxon>malvids</taxon>
        <taxon>Malvales</taxon>
        <taxon>Malvaceae</taxon>
        <taxon>Malvoideae</taxon>
        <taxon>Hibiscus</taxon>
    </lineage>
</organism>
<evidence type="ECO:0000313" key="3">
    <source>
        <dbReference type="Proteomes" id="UP001472677"/>
    </source>
</evidence>
<dbReference type="EMBL" id="JBBPBM010000006">
    <property type="protein sequence ID" value="KAK8578856.1"/>
    <property type="molecule type" value="Genomic_DNA"/>
</dbReference>
<comment type="caution">
    <text evidence="2">The sequence shown here is derived from an EMBL/GenBank/DDBJ whole genome shotgun (WGS) entry which is preliminary data.</text>
</comment>
<protein>
    <submittedName>
        <fullName evidence="2">Uncharacterized protein</fullName>
    </submittedName>
</protein>
<feature type="compositionally biased region" description="Basic residues" evidence="1">
    <location>
        <begin position="207"/>
        <end position="222"/>
    </location>
</feature>
<dbReference type="Proteomes" id="UP001472677">
    <property type="component" value="Unassembled WGS sequence"/>
</dbReference>